<name>A0A9P7JVK0_9AGAM</name>
<dbReference type="OrthoDB" id="2691283at2759"/>
<dbReference type="AlphaFoldDB" id="A0A9P7JVK0"/>
<dbReference type="RefSeq" id="XP_041294327.1">
    <property type="nucleotide sequence ID" value="XM_041431212.1"/>
</dbReference>
<protein>
    <recommendedName>
        <fullName evidence="3">F-box domain-containing protein</fullName>
    </recommendedName>
</protein>
<sequence length="229" mass="25913">TLTHVCRHWRNVALECSTLWRYISTPSAFWLDLMLERSKETPLVVTYTIPMPLDDCLEKVLLHLPRIEYLEFASWSCDVGHVMDLLSSQPAPMLKTFKFRARDGLPMGPISAPIFQGQAPLLRDVMVDYCDRSWSSCIFGGLRSLNMTGTRLQDLLPALRCMPALELLVLDSTKCNERMLFDKVPLPQLKSIHLCATSLRTAVPVFAHLALPVDVKISSPFNTRAQNLL</sequence>
<evidence type="ECO:0008006" key="3">
    <source>
        <dbReference type="Google" id="ProtNLM"/>
    </source>
</evidence>
<dbReference type="EMBL" id="JABBWM010000019">
    <property type="protein sequence ID" value="KAG2110853.1"/>
    <property type="molecule type" value="Genomic_DNA"/>
</dbReference>
<gene>
    <name evidence="1" type="ORF">F5147DRAFT_574307</name>
</gene>
<evidence type="ECO:0000313" key="2">
    <source>
        <dbReference type="Proteomes" id="UP000823399"/>
    </source>
</evidence>
<evidence type="ECO:0000313" key="1">
    <source>
        <dbReference type="EMBL" id="KAG2110853.1"/>
    </source>
</evidence>
<organism evidence="1 2">
    <name type="scientific">Suillus discolor</name>
    <dbReference type="NCBI Taxonomy" id="1912936"/>
    <lineage>
        <taxon>Eukaryota</taxon>
        <taxon>Fungi</taxon>
        <taxon>Dikarya</taxon>
        <taxon>Basidiomycota</taxon>
        <taxon>Agaricomycotina</taxon>
        <taxon>Agaricomycetes</taxon>
        <taxon>Agaricomycetidae</taxon>
        <taxon>Boletales</taxon>
        <taxon>Suillineae</taxon>
        <taxon>Suillaceae</taxon>
        <taxon>Suillus</taxon>
    </lineage>
</organism>
<feature type="non-terminal residue" evidence="1">
    <location>
        <position position="1"/>
    </location>
</feature>
<accession>A0A9P7JVK0</accession>
<proteinExistence type="predicted"/>
<comment type="caution">
    <text evidence="1">The sequence shown here is derived from an EMBL/GenBank/DDBJ whole genome shotgun (WGS) entry which is preliminary data.</text>
</comment>
<dbReference type="SUPFAM" id="SSF52047">
    <property type="entry name" value="RNI-like"/>
    <property type="match status" value="1"/>
</dbReference>
<dbReference type="Proteomes" id="UP000823399">
    <property type="component" value="Unassembled WGS sequence"/>
</dbReference>
<reference evidence="1" key="1">
    <citation type="journal article" date="2020" name="New Phytol.">
        <title>Comparative genomics reveals dynamic genome evolution in host specialist ectomycorrhizal fungi.</title>
        <authorList>
            <person name="Lofgren L.A."/>
            <person name="Nguyen N.H."/>
            <person name="Vilgalys R."/>
            <person name="Ruytinx J."/>
            <person name="Liao H.L."/>
            <person name="Branco S."/>
            <person name="Kuo A."/>
            <person name="LaButti K."/>
            <person name="Lipzen A."/>
            <person name="Andreopoulos W."/>
            <person name="Pangilinan J."/>
            <person name="Riley R."/>
            <person name="Hundley H."/>
            <person name="Na H."/>
            <person name="Barry K."/>
            <person name="Grigoriev I.V."/>
            <person name="Stajich J.E."/>
            <person name="Kennedy P.G."/>
        </authorList>
    </citation>
    <scope>NUCLEOTIDE SEQUENCE</scope>
    <source>
        <strain evidence="1">FC423</strain>
    </source>
</reference>
<keyword evidence="2" id="KW-1185">Reference proteome</keyword>
<dbReference type="GeneID" id="64693471"/>